<protein>
    <submittedName>
        <fullName evidence="2">Uu.00g026420.m01.CDS01</fullName>
    </submittedName>
</protein>
<accession>A0AAI8V7I0</accession>
<comment type="caution">
    <text evidence="2">The sequence shown here is derived from an EMBL/GenBank/DDBJ whole genome shotgun (WGS) entry which is preliminary data.</text>
</comment>
<organism evidence="2 3">
    <name type="scientific">Anthostomella pinea</name>
    <dbReference type="NCBI Taxonomy" id="933095"/>
    <lineage>
        <taxon>Eukaryota</taxon>
        <taxon>Fungi</taxon>
        <taxon>Dikarya</taxon>
        <taxon>Ascomycota</taxon>
        <taxon>Pezizomycotina</taxon>
        <taxon>Sordariomycetes</taxon>
        <taxon>Xylariomycetidae</taxon>
        <taxon>Xylariales</taxon>
        <taxon>Xylariaceae</taxon>
        <taxon>Anthostomella</taxon>
    </lineage>
</organism>
<dbReference type="AlphaFoldDB" id="A0AAI8V7I0"/>
<dbReference type="EMBL" id="CAUWAG010000003">
    <property type="protein sequence ID" value="CAJ2499789.1"/>
    <property type="molecule type" value="Genomic_DNA"/>
</dbReference>
<feature type="compositionally biased region" description="Acidic residues" evidence="1">
    <location>
        <begin position="289"/>
        <end position="303"/>
    </location>
</feature>
<sequence>MAVWMGLLEPQERINFTFSFHAKSSAIDMAFPGARGKSTKSLSIADHVSDCQTSFKALSDSTQVEGGVGWQDRGASTGNKLLDFRLRDASAIRNRVVGLLKDIKDLLLEGREIVQGAENESRDEPEGMLEPGGPLEYDDVGDLNETLSYIARLTTCEALVKRLGSAISKRRQYFKYREAHHEKLAAGLNLEEREGDGEGNGEGDGVTTLASSIPDALKDYIDSRPAFGFVDADERSESGISQTSRYQHHVGRHQEDLALFALPQAEYTTEESREDDELKPPGAFSDDDKNADEEREGGADDDGMSPWVYDSIPCDNLTSASLVEFLGKLFPDKEPRIEVNTATYCVA</sequence>
<keyword evidence="3" id="KW-1185">Reference proteome</keyword>
<gene>
    <name evidence="2" type="ORF">KHLLAP_LOCUS257</name>
</gene>
<evidence type="ECO:0000256" key="1">
    <source>
        <dbReference type="SAM" id="MobiDB-lite"/>
    </source>
</evidence>
<feature type="region of interest" description="Disordered" evidence="1">
    <location>
        <begin position="267"/>
        <end position="307"/>
    </location>
</feature>
<evidence type="ECO:0000313" key="3">
    <source>
        <dbReference type="Proteomes" id="UP001295740"/>
    </source>
</evidence>
<dbReference type="Proteomes" id="UP001295740">
    <property type="component" value="Unassembled WGS sequence"/>
</dbReference>
<name>A0AAI8V7I0_9PEZI</name>
<feature type="compositionally biased region" description="Acidic residues" evidence="1">
    <location>
        <begin position="268"/>
        <end position="277"/>
    </location>
</feature>
<proteinExistence type="predicted"/>
<evidence type="ECO:0000313" key="2">
    <source>
        <dbReference type="EMBL" id="CAJ2499789.1"/>
    </source>
</evidence>
<reference evidence="2" key="1">
    <citation type="submission" date="2023-10" db="EMBL/GenBank/DDBJ databases">
        <authorList>
            <person name="Hackl T."/>
        </authorList>
    </citation>
    <scope>NUCLEOTIDE SEQUENCE</scope>
</reference>
<feature type="region of interest" description="Disordered" evidence="1">
    <location>
        <begin position="187"/>
        <end position="209"/>
    </location>
</feature>